<dbReference type="EMBL" id="JACONV010000001">
    <property type="protein sequence ID" value="MBC3953867.1"/>
    <property type="molecule type" value="Genomic_DNA"/>
</dbReference>
<dbReference type="RefSeq" id="WP_187517766.1">
    <property type="nucleotide sequence ID" value="NZ_JACONV010000001.1"/>
</dbReference>
<accession>A0ABR7B9L1</accession>
<evidence type="ECO:0000313" key="1">
    <source>
        <dbReference type="EMBL" id="MBC3953867.1"/>
    </source>
</evidence>
<name>A0ABR7B9L1_9PSED</name>
<sequence length="188" mass="19819">MIIGTGALEQLVSRAVGRKSVDEVSQDTFGAVSAAGLVNGALPVTSQTSVAASKDDTQGNNGYDESFARMMVNLKSAADTSLSEKTADRDNGVTASAANASASDTSVGGSVQKFMDTLKQTAEEKVREKLTGIDQQQYTAMSPEDQLAIDQKVQDALKDKQNDVADDINTRIRGIKAGLLALYPESLQ</sequence>
<keyword evidence="2" id="KW-1185">Reference proteome</keyword>
<dbReference type="Proteomes" id="UP000660131">
    <property type="component" value="Unassembled WGS sequence"/>
</dbReference>
<comment type="caution">
    <text evidence="1">The sequence shown here is derived from an EMBL/GenBank/DDBJ whole genome shotgun (WGS) entry which is preliminary data.</text>
</comment>
<reference evidence="1 2" key="1">
    <citation type="submission" date="2020-08" db="EMBL/GenBank/DDBJ databases">
        <title>Putative novel bacterial strains isolated from necrotic wheat leaf tissues caused by Xanthomonas translucens.</title>
        <authorList>
            <person name="Tambong J.T."/>
        </authorList>
    </citation>
    <scope>NUCLEOTIDE SEQUENCE [LARGE SCALE GENOMIC DNA]</scope>
    <source>
        <strain evidence="1 2">DOAB 1067</strain>
    </source>
</reference>
<gene>
    <name evidence="1" type="ORF">H8S56_02445</name>
</gene>
<proteinExistence type="predicted"/>
<organism evidence="1 2">
    <name type="scientific">Pseudomonas triticifolii</name>
    <dbReference type="NCBI Taxonomy" id="2762592"/>
    <lineage>
        <taxon>Bacteria</taxon>
        <taxon>Pseudomonadati</taxon>
        <taxon>Pseudomonadota</taxon>
        <taxon>Gammaproteobacteria</taxon>
        <taxon>Pseudomonadales</taxon>
        <taxon>Pseudomonadaceae</taxon>
        <taxon>Pseudomonas</taxon>
    </lineage>
</organism>
<protein>
    <recommendedName>
        <fullName evidence="3">Type III secretion effector protein</fullName>
    </recommendedName>
</protein>
<evidence type="ECO:0008006" key="3">
    <source>
        <dbReference type="Google" id="ProtNLM"/>
    </source>
</evidence>
<evidence type="ECO:0000313" key="2">
    <source>
        <dbReference type="Proteomes" id="UP000660131"/>
    </source>
</evidence>